<feature type="compositionally biased region" description="Polar residues" evidence="1">
    <location>
        <begin position="35"/>
        <end position="47"/>
    </location>
</feature>
<dbReference type="GeneID" id="64572291"/>
<dbReference type="Pfam" id="PF17242">
    <property type="entry name" value="DUF5315"/>
    <property type="match status" value="1"/>
</dbReference>
<dbReference type="RefSeq" id="XP_041137148.1">
    <property type="nucleotide sequence ID" value="XM_041278934.1"/>
</dbReference>
<evidence type="ECO:0000313" key="3">
    <source>
        <dbReference type="Proteomes" id="UP000663131"/>
    </source>
</evidence>
<organism evidence="2 3">
    <name type="scientific">Dekkera bruxellensis</name>
    <name type="common">Brettanomyces custersii</name>
    <dbReference type="NCBI Taxonomy" id="5007"/>
    <lineage>
        <taxon>Eukaryota</taxon>
        <taxon>Fungi</taxon>
        <taxon>Dikarya</taxon>
        <taxon>Ascomycota</taxon>
        <taxon>Saccharomycotina</taxon>
        <taxon>Pichiomycetes</taxon>
        <taxon>Pichiales</taxon>
        <taxon>Pichiaceae</taxon>
        <taxon>Brettanomyces</taxon>
    </lineage>
</organism>
<feature type="region of interest" description="Disordered" evidence="1">
    <location>
        <begin position="152"/>
        <end position="181"/>
    </location>
</feature>
<name>A0A871R917_DEKBR</name>
<evidence type="ECO:0000313" key="2">
    <source>
        <dbReference type="EMBL" id="QOU20655.1"/>
    </source>
</evidence>
<dbReference type="AlphaFoldDB" id="A0A871R917"/>
<dbReference type="EMBL" id="CP063136">
    <property type="protein sequence ID" value="QOU20655.1"/>
    <property type="molecule type" value="Genomic_DNA"/>
</dbReference>
<feature type="region of interest" description="Disordered" evidence="1">
    <location>
        <begin position="195"/>
        <end position="218"/>
    </location>
</feature>
<feature type="compositionally biased region" description="Low complexity" evidence="1">
    <location>
        <begin position="88"/>
        <end position="100"/>
    </location>
</feature>
<dbReference type="Proteomes" id="UP000663131">
    <property type="component" value="Chromosome 8"/>
</dbReference>
<reference evidence="2" key="1">
    <citation type="submission" date="2020-10" db="EMBL/GenBank/DDBJ databases">
        <authorList>
            <person name="Palmer J.M."/>
        </authorList>
    </citation>
    <scope>NUCLEOTIDE SEQUENCE</scope>
    <source>
        <strain evidence="2">UCD 2041</strain>
    </source>
</reference>
<dbReference type="OrthoDB" id="3997890at2759"/>
<feature type="compositionally biased region" description="Basic and acidic residues" evidence="1">
    <location>
        <begin position="315"/>
        <end position="330"/>
    </location>
</feature>
<sequence length="384" mass="42854">MEKRTNKLVGSSNPQNLKNTNGDEGYLDSLELRPITTSSTTVVNGQRNPDYIETESSSMDSYDTADAGQRWGSPTKNIGSHDRSLGLTNSGISTTNSNNTDLDALDVESTDSGTTKSFRPFDEYDRAGFLDGYGEARKNSYDSSHSNIWRPLSPISSPEFHPARSQGSRNRIHSKQESEYGNFNVVEQVEGDSLITSGSTDSESSSPTSYGANDASNDTKNAALVKNAKPKIGDSIPSVSQKVDNQDKLYNSLNILEDVKKLKNMSFFDAKYNEKLNQLKKSQLDLLVDMSQLNENSFTEFYNVWNTLDEEDEKSEGSEEKKGDKKKNDKYEQSVKSLAMLDINNSKTFERFGEKSKVVTQDISKIEESITGIDEYTKKLWEKV</sequence>
<evidence type="ECO:0000256" key="1">
    <source>
        <dbReference type="SAM" id="MobiDB-lite"/>
    </source>
</evidence>
<feature type="region of interest" description="Disordered" evidence="1">
    <location>
        <begin position="310"/>
        <end position="330"/>
    </location>
</feature>
<accession>A0A871R917</accession>
<feature type="compositionally biased region" description="Polar residues" evidence="1">
    <location>
        <begin position="8"/>
        <end position="22"/>
    </location>
</feature>
<dbReference type="KEGG" id="bbrx:BRETT_000366"/>
<feature type="compositionally biased region" description="Low complexity" evidence="1">
    <location>
        <begin position="195"/>
        <end position="209"/>
    </location>
</feature>
<protein>
    <submittedName>
        <fullName evidence="2">Uncharacterized protein</fullName>
    </submittedName>
</protein>
<feature type="region of interest" description="Disordered" evidence="1">
    <location>
        <begin position="1"/>
        <end position="119"/>
    </location>
</feature>
<gene>
    <name evidence="2" type="ORF">BRETT_000366</name>
</gene>
<proteinExistence type="predicted"/>
<reference evidence="2" key="2">
    <citation type="journal article" name="BMC Genomics">
        <title>New genome assemblies reveal patterns of domestication and adaptation across Brettanomyces (Dekkera) species.</title>
        <authorList>
            <person name="Roach M.J."/>
            <person name="Borneman A.R."/>
        </authorList>
    </citation>
    <scope>NUCLEOTIDE SEQUENCE</scope>
    <source>
        <strain evidence="2">UCD 2041</strain>
    </source>
</reference>